<dbReference type="AlphaFoldDB" id="A0A316WC95"/>
<dbReference type="STRING" id="1522189.A0A316WC95"/>
<reference evidence="15 16" key="1">
    <citation type="journal article" date="2018" name="Mol. Biol. Evol.">
        <title>Broad Genomic Sampling Reveals a Smut Pathogenic Ancestry of the Fungal Clade Ustilaginomycotina.</title>
        <authorList>
            <person name="Kijpornyongpan T."/>
            <person name="Mondo S.J."/>
            <person name="Barry K."/>
            <person name="Sandor L."/>
            <person name="Lee J."/>
            <person name="Lipzen A."/>
            <person name="Pangilinan J."/>
            <person name="LaButti K."/>
            <person name="Hainaut M."/>
            <person name="Henrissat B."/>
            <person name="Grigoriev I.V."/>
            <person name="Spatafora J.W."/>
            <person name="Aime M.C."/>
        </authorList>
    </citation>
    <scope>NUCLEOTIDE SEQUENCE [LARGE SCALE GENOMIC DNA]</scope>
    <source>
        <strain evidence="15 16">MCA 4658</strain>
    </source>
</reference>
<keyword evidence="5" id="KW-0548">Nucleotidyltransferase</keyword>
<dbReference type="InterPro" id="IPR050116">
    <property type="entry name" value="DNA_polymerase-Y"/>
</dbReference>
<evidence type="ECO:0000256" key="3">
    <source>
        <dbReference type="ARBA" id="ARBA00016178"/>
    </source>
</evidence>
<dbReference type="InterPro" id="IPR043502">
    <property type="entry name" value="DNA/RNA_pol_sf"/>
</dbReference>
<keyword evidence="6" id="KW-0235">DNA replication</keyword>
<evidence type="ECO:0000256" key="7">
    <source>
        <dbReference type="ARBA" id="ARBA00022723"/>
    </source>
</evidence>
<dbReference type="CDD" id="cd03586">
    <property type="entry name" value="PolY_Pol_IV_kappa"/>
    <property type="match status" value="1"/>
</dbReference>
<dbReference type="InParanoid" id="A0A316WC95"/>
<dbReference type="GO" id="GO:0006260">
    <property type="term" value="P:DNA replication"/>
    <property type="evidence" value="ECO:0007669"/>
    <property type="project" value="UniProtKB-KW"/>
</dbReference>
<dbReference type="Gene3D" id="3.30.70.270">
    <property type="match status" value="1"/>
</dbReference>
<dbReference type="FunFam" id="3.40.1170.60:FF:000014">
    <property type="entry name" value="Related to DNA polymerase kappa"/>
    <property type="match status" value="1"/>
</dbReference>
<dbReference type="SUPFAM" id="SSF100879">
    <property type="entry name" value="Lesion bypass DNA polymerase (Y-family), little finger domain"/>
    <property type="match status" value="1"/>
</dbReference>
<name>A0A316WC95_9BASI</name>
<evidence type="ECO:0000256" key="10">
    <source>
        <dbReference type="ARBA" id="ARBA00022932"/>
    </source>
</evidence>
<comment type="catalytic activity">
    <reaction evidence="12">
        <text>DNA(n) + a 2'-deoxyribonucleoside 5'-triphosphate = DNA(n+1) + diphosphate</text>
        <dbReference type="Rhea" id="RHEA:22508"/>
        <dbReference type="Rhea" id="RHEA-COMP:17339"/>
        <dbReference type="Rhea" id="RHEA-COMP:17340"/>
        <dbReference type="ChEBI" id="CHEBI:33019"/>
        <dbReference type="ChEBI" id="CHEBI:61560"/>
        <dbReference type="ChEBI" id="CHEBI:173112"/>
        <dbReference type="EC" id="2.7.7.7"/>
    </reaction>
</comment>
<organism evidence="15 16">
    <name type="scientific">Ceraceosorus guamensis</name>
    <dbReference type="NCBI Taxonomy" id="1522189"/>
    <lineage>
        <taxon>Eukaryota</taxon>
        <taxon>Fungi</taxon>
        <taxon>Dikarya</taxon>
        <taxon>Basidiomycota</taxon>
        <taxon>Ustilaginomycotina</taxon>
        <taxon>Exobasidiomycetes</taxon>
        <taxon>Ceraceosorales</taxon>
        <taxon>Ceraceosoraceae</taxon>
        <taxon>Ceraceosorus</taxon>
    </lineage>
</organism>
<dbReference type="Gene3D" id="3.40.1170.60">
    <property type="match status" value="1"/>
</dbReference>
<sequence>MTFPGRHNLSPKKKISSSTGNGSSHVRSPLKGKGKDRGEDGGTSEAQKAGQTEQGSDERRMQDEEALARLRKRMAGPSSGKAGLAKDQDEINKIIYKASKGSRFFLKEKETSERIERQIESMLADKDDIMSRVPPDSVEWRNQEKKVDVMRRDLEATRDLSRVVVHADMDFFYGACELKRDPSLSGKCFGVGHGVLVTCSYEARAFGVRSGMAGHIAKALCPHIILVDNDMKHYIETSEKVMAVMHEYDPTMAQASLDEAYLDITEYCESNRVDADEAVARLREDVKQATGLTVSCGIAANCRLAKIASDKNKPNGQYLVPANATDIMHFMHDLPVRKVSGIGRVTERYLEALGIDTCGDIWEKRVVLALTLRHPESFLAIYLGLGKTQVAPTERGWRRSVGREHTFTPTSNLEELLSELRRCADKVESDLEEESYHAQKVTLTCKTSSYTRFTRDLTLGHRVWKADDLFRITKELLLAELKERKLTLRLIGVRAGTLIDLRKSQAAGSIENAFRRAKAAPSYSTAESHAEQERLIEDEERQLRLAIEASLQDRSPEDGPSVEAGLVREIKTDRPDIRDMRGEKHELLVDDSNSMRSDLVKLEEHEEGGGECPICGMWVRWPMQATESQAALALDEHLSGDCQTGANAEASGRDNGGTSRLAPIFDPRYAARKKKRRIDSYFIKPAGA</sequence>
<dbReference type="InterPro" id="IPR024728">
    <property type="entry name" value="PolY_HhH_motif"/>
</dbReference>
<accession>A0A316WC95</accession>
<evidence type="ECO:0000256" key="12">
    <source>
        <dbReference type="ARBA" id="ARBA00049244"/>
    </source>
</evidence>
<comment type="similarity">
    <text evidence="1">Belongs to the DNA polymerase type-Y family.</text>
</comment>
<keyword evidence="11" id="KW-0234">DNA repair</keyword>
<dbReference type="OrthoDB" id="1747274at2759"/>
<dbReference type="GO" id="GO:0070987">
    <property type="term" value="P:error-free translesion synthesis"/>
    <property type="evidence" value="ECO:0007669"/>
    <property type="project" value="UniProtKB-ARBA"/>
</dbReference>
<dbReference type="GO" id="GO:0006281">
    <property type="term" value="P:DNA repair"/>
    <property type="evidence" value="ECO:0007669"/>
    <property type="project" value="UniProtKB-KW"/>
</dbReference>
<feature type="domain" description="UmuC" evidence="14">
    <location>
        <begin position="164"/>
        <end position="343"/>
    </location>
</feature>
<dbReference type="InterPro" id="IPR001126">
    <property type="entry name" value="UmuC"/>
</dbReference>
<evidence type="ECO:0000256" key="11">
    <source>
        <dbReference type="ARBA" id="ARBA00023204"/>
    </source>
</evidence>
<evidence type="ECO:0000256" key="13">
    <source>
        <dbReference type="SAM" id="MobiDB-lite"/>
    </source>
</evidence>
<evidence type="ECO:0000256" key="1">
    <source>
        <dbReference type="ARBA" id="ARBA00010945"/>
    </source>
</evidence>
<dbReference type="Pfam" id="PF11798">
    <property type="entry name" value="IMS_HHH"/>
    <property type="match status" value="1"/>
</dbReference>
<keyword evidence="8" id="KW-0227">DNA damage</keyword>
<dbReference type="SUPFAM" id="SSF56672">
    <property type="entry name" value="DNA/RNA polymerases"/>
    <property type="match status" value="1"/>
</dbReference>
<evidence type="ECO:0000256" key="8">
    <source>
        <dbReference type="ARBA" id="ARBA00022763"/>
    </source>
</evidence>
<dbReference type="RefSeq" id="XP_025373411.1">
    <property type="nucleotide sequence ID" value="XM_025512631.1"/>
</dbReference>
<dbReference type="InterPro" id="IPR022880">
    <property type="entry name" value="DNApol_IV"/>
</dbReference>
<evidence type="ECO:0000256" key="5">
    <source>
        <dbReference type="ARBA" id="ARBA00022695"/>
    </source>
</evidence>
<dbReference type="GO" id="GO:0046872">
    <property type="term" value="F:metal ion binding"/>
    <property type="evidence" value="ECO:0007669"/>
    <property type="project" value="UniProtKB-KW"/>
</dbReference>
<dbReference type="PANTHER" id="PTHR11076:SF33">
    <property type="entry name" value="DNA POLYMERASE KAPPA"/>
    <property type="match status" value="1"/>
</dbReference>
<dbReference type="GO" id="GO:0003684">
    <property type="term" value="F:damaged DNA binding"/>
    <property type="evidence" value="ECO:0007669"/>
    <property type="project" value="InterPro"/>
</dbReference>
<evidence type="ECO:0000256" key="9">
    <source>
        <dbReference type="ARBA" id="ARBA00022842"/>
    </source>
</evidence>
<keyword evidence="9" id="KW-0460">Magnesium</keyword>
<keyword evidence="16" id="KW-1185">Reference proteome</keyword>
<dbReference type="InterPro" id="IPR036775">
    <property type="entry name" value="DNA_pol_Y-fam_lit_finger_sf"/>
</dbReference>
<evidence type="ECO:0000256" key="6">
    <source>
        <dbReference type="ARBA" id="ARBA00022705"/>
    </source>
</evidence>
<dbReference type="GO" id="GO:0005634">
    <property type="term" value="C:nucleus"/>
    <property type="evidence" value="ECO:0007669"/>
    <property type="project" value="TreeGrafter"/>
</dbReference>
<dbReference type="Gene3D" id="1.10.150.810">
    <property type="match status" value="2"/>
</dbReference>
<dbReference type="Gene3D" id="3.30.1490.100">
    <property type="entry name" value="DNA polymerase, Y-family, little finger domain"/>
    <property type="match status" value="1"/>
</dbReference>
<dbReference type="GO" id="GO:0042276">
    <property type="term" value="P:error-prone translesion synthesis"/>
    <property type="evidence" value="ECO:0007669"/>
    <property type="project" value="TreeGrafter"/>
</dbReference>
<gene>
    <name evidence="15" type="ORF">IE81DRAFT_319131</name>
</gene>
<feature type="compositionally biased region" description="Polar residues" evidence="13">
    <location>
        <begin position="16"/>
        <end position="26"/>
    </location>
</feature>
<dbReference type="InterPro" id="IPR043128">
    <property type="entry name" value="Rev_trsase/Diguanyl_cyclase"/>
</dbReference>
<protein>
    <recommendedName>
        <fullName evidence="3">DNA polymerase kappa</fullName>
        <ecNumber evidence="2">2.7.7.7</ecNumber>
    </recommendedName>
</protein>
<keyword evidence="10" id="KW-0239">DNA-directed DNA polymerase</keyword>
<evidence type="ECO:0000313" key="15">
    <source>
        <dbReference type="EMBL" id="PWN46251.1"/>
    </source>
</evidence>
<dbReference type="GeneID" id="37034501"/>
<evidence type="ECO:0000256" key="2">
    <source>
        <dbReference type="ARBA" id="ARBA00012417"/>
    </source>
</evidence>
<dbReference type="FunFam" id="1.10.150.810:FF:000001">
    <property type="entry name" value="DNA polymerase kappa"/>
    <property type="match status" value="1"/>
</dbReference>
<dbReference type="EMBL" id="KZ819351">
    <property type="protein sequence ID" value="PWN46251.1"/>
    <property type="molecule type" value="Genomic_DNA"/>
</dbReference>
<dbReference type="GO" id="GO:0003887">
    <property type="term" value="F:DNA-directed DNA polymerase activity"/>
    <property type="evidence" value="ECO:0007669"/>
    <property type="project" value="UniProtKB-KW"/>
</dbReference>
<evidence type="ECO:0000259" key="14">
    <source>
        <dbReference type="PROSITE" id="PS50173"/>
    </source>
</evidence>
<dbReference type="EC" id="2.7.7.7" evidence="2"/>
<dbReference type="Proteomes" id="UP000245783">
    <property type="component" value="Unassembled WGS sequence"/>
</dbReference>
<evidence type="ECO:0000313" key="16">
    <source>
        <dbReference type="Proteomes" id="UP000245783"/>
    </source>
</evidence>
<feature type="compositionally biased region" description="Basic and acidic residues" evidence="13">
    <location>
        <begin position="56"/>
        <end position="68"/>
    </location>
</feature>
<feature type="compositionally biased region" description="Polar residues" evidence="13">
    <location>
        <begin position="44"/>
        <end position="54"/>
    </location>
</feature>
<keyword evidence="7" id="KW-0479">Metal-binding</keyword>
<evidence type="ECO:0000256" key="4">
    <source>
        <dbReference type="ARBA" id="ARBA00022679"/>
    </source>
</evidence>
<dbReference type="InterPro" id="IPR017961">
    <property type="entry name" value="DNA_pol_Y-fam_little_finger"/>
</dbReference>
<dbReference type="PROSITE" id="PS50173">
    <property type="entry name" value="UMUC"/>
    <property type="match status" value="1"/>
</dbReference>
<dbReference type="Pfam" id="PF11799">
    <property type="entry name" value="IMS_C"/>
    <property type="match status" value="1"/>
</dbReference>
<dbReference type="FunCoup" id="A0A316WC95">
    <property type="interactions" value="168"/>
</dbReference>
<proteinExistence type="inferred from homology"/>
<dbReference type="PANTHER" id="PTHR11076">
    <property type="entry name" value="DNA REPAIR POLYMERASE UMUC / TRANSFERASE FAMILY MEMBER"/>
    <property type="match status" value="1"/>
</dbReference>
<keyword evidence="4" id="KW-0808">Transferase</keyword>
<dbReference type="FunFam" id="3.30.1490.100:FF:000004">
    <property type="entry name" value="DNA polymerase IV"/>
    <property type="match status" value="1"/>
</dbReference>
<feature type="region of interest" description="Disordered" evidence="13">
    <location>
        <begin position="1"/>
        <end position="85"/>
    </location>
</feature>
<dbReference type="Pfam" id="PF00817">
    <property type="entry name" value="IMS"/>
    <property type="match status" value="1"/>
</dbReference>
<dbReference type="FunFam" id="1.10.150.810:FF:000003">
    <property type="entry name" value="DNA polymerase kappa subunit"/>
    <property type="match status" value="1"/>
</dbReference>